<dbReference type="InterPro" id="IPR051447">
    <property type="entry name" value="Lipoprotein-release_system"/>
</dbReference>
<dbReference type="InterPro" id="IPR025857">
    <property type="entry name" value="MacB_PCD"/>
</dbReference>
<keyword evidence="4 7" id="KW-0812">Transmembrane</keyword>
<comment type="caution">
    <text evidence="10">The sequence shown here is derived from an EMBL/GenBank/DDBJ whole genome shotgun (WGS) entry which is preliminary data.</text>
</comment>
<dbReference type="PANTHER" id="PTHR30489">
    <property type="entry name" value="LIPOPROTEIN-RELEASING SYSTEM TRANSMEMBRANE PROTEIN LOLE"/>
    <property type="match status" value="1"/>
</dbReference>
<gene>
    <name evidence="10" type="ORF">QQ008_01555</name>
</gene>
<organism evidence="10 11">
    <name type="scientific">Splendidivirga corallicola</name>
    <dbReference type="NCBI Taxonomy" id="3051826"/>
    <lineage>
        <taxon>Bacteria</taxon>
        <taxon>Pseudomonadati</taxon>
        <taxon>Bacteroidota</taxon>
        <taxon>Cytophagia</taxon>
        <taxon>Cytophagales</taxon>
        <taxon>Splendidivirgaceae</taxon>
        <taxon>Splendidivirga</taxon>
    </lineage>
</organism>
<keyword evidence="3" id="KW-1003">Cell membrane</keyword>
<evidence type="ECO:0000259" key="8">
    <source>
        <dbReference type="Pfam" id="PF02687"/>
    </source>
</evidence>
<accession>A0ABT8KH17</accession>
<evidence type="ECO:0000256" key="2">
    <source>
        <dbReference type="ARBA" id="ARBA00005236"/>
    </source>
</evidence>
<feature type="transmembrane region" description="Helical" evidence="7">
    <location>
        <begin position="268"/>
        <end position="290"/>
    </location>
</feature>
<sequence length="405" mass="46131">MYSKLAWRNIWRNKRRTLITLASISFAVFFAAIMQSMQFGSYGRMIDNAVRFYTGFIQVHHSGYWDEKSLDKSMPERKEMIDSLRRIQSVQEVVPRLESFALASYQDKTKGTMVVGIDPEAENNLTRIKDKLIDGNFLTNEKEAVLLSEGLAEYLKIGIGDTLVMLGQGYHGASAVGKFPVEGILKFPIPDLNNQSVYMPLKTSQWFYAAEGRLTAIAFVLNNADEVEGVMQEVTAKLNLDEYEVMDWRSMMPELIQQIELDYVSGKIILYILYAIIGFGMFGTFLMMTSERSYEFGIMVAIGMRRFKMQLTILLEMILLGLSGVIVGIILSLPIIIWFHYNPILMTGDYAKAFENFGIEPIVPFSMDPSLFLNQGIVVLIMSLILGIYPVYYIQRFIVTKALRK</sequence>
<feature type="domain" description="MacB-like periplasmic core" evidence="9">
    <location>
        <begin position="17"/>
        <end position="236"/>
    </location>
</feature>
<feature type="transmembrane region" description="Helical" evidence="7">
    <location>
        <begin position="311"/>
        <end position="339"/>
    </location>
</feature>
<evidence type="ECO:0000256" key="6">
    <source>
        <dbReference type="ARBA" id="ARBA00023136"/>
    </source>
</evidence>
<comment type="similarity">
    <text evidence="2">Belongs to the ABC-4 integral membrane protein family. LolC/E subfamily.</text>
</comment>
<evidence type="ECO:0000256" key="1">
    <source>
        <dbReference type="ARBA" id="ARBA00004651"/>
    </source>
</evidence>
<evidence type="ECO:0000256" key="4">
    <source>
        <dbReference type="ARBA" id="ARBA00022692"/>
    </source>
</evidence>
<dbReference type="PANTHER" id="PTHR30489:SF0">
    <property type="entry name" value="LIPOPROTEIN-RELEASING SYSTEM TRANSMEMBRANE PROTEIN LOLE"/>
    <property type="match status" value="1"/>
</dbReference>
<dbReference type="EMBL" id="JAUJEA010000001">
    <property type="protein sequence ID" value="MDN5200016.1"/>
    <property type="molecule type" value="Genomic_DNA"/>
</dbReference>
<dbReference type="RefSeq" id="WP_346750043.1">
    <property type="nucleotide sequence ID" value="NZ_JAUJEA010000001.1"/>
</dbReference>
<dbReference type="Pfam" id="PF02687">
    <property type="entry name" value="FtsX"/>
    <property type="match status" value="1"/>
</dbReference>
<dbReference type="Pfam" id="PF12704">
    <property type="entry name" value="MacB_PCD"/>
    <property type="match status" value="1"/>
</dbReference>
<reference evidence="10" key="1">
    <citation type="submission" date="2023-06" db="EMBL/GenBank/DDBJ databases">
        <title>Genomic of Parafulvivirga corallium.</title>
        <authorList>
            <person name="Wang G."/>
        </authorList>
    </citation>
    <scope>NUCLEOTIDE SEQUENCE</scope>
    <source>
        <strain evidence="10">BMA10</strain>
    </source>
</reference>
<feature type="transmembrane region" description="Helical" evidence="7">
    <location>
        <begin position="372"/>
        <end position="394"/>
    </location>
</feature>
<dbReference type="Proteomes" id="UP001172082">
    <property type="component" value="Unassembled WGS sequence"/>
</dbReference>
<evidence type="ECO:0000313" key="10">
    <source>
        <dbReference type="EMBL" id="MDN5200016.1"/>
    </source>
</evidence>
<evidence type="ECO:0000259" key="9">
    <source>
        <dbReference type="Pfam" id="PF12704"/>
    </source>
</evidence>
<keyword evidence="6 7" id="KW-0472">Membrane</keyword>
<comment type="subcellular location">
    <subcellularLocation>
        <location evidence="1">Cell membrane</location>
        <topology evidence="1">Multi-pass membrane protein</topology>
    </subcellularLocation>
</comment>
<keyword evidence="5 7" id="KW-1133">Transmembrane helix</keyword>
<proteinExistence type="inferred from homology"/>
<feature type="domain" description="ABC3 transporter permease C-terminal" evidence="8">
    <location>
        <begin position="268"/>
        <end position="394"/>
    </location>
</feature>
<evidence type="ECO:0000256" key="3">
    <source>
        <dbReference type="ARBA" id="ARBA00022475"/>
    </source>
</evidence>
<evidence type="ECO:0000256" key="7">
    <source>
        <dbReference type="SAM" id="Phobius"/>
    </source>
</evidence>
<keyword evidence="11" id="KW-1185">Reference proteome</keyword>
<protein>
    <submittedName>
        <fullName evidence="10">FtsX-like permease family protein</fullName>
    </submittedName>
</protein>
<evidence type="ECO:0000256" key="5">
    <source>
        <dbReference type="ARBA" id="ARBA00022989"/>
    </source>
</evidence>
<evidence type="ECO:0000313" key="11">
    <source>
        <dbReference type="Proteomes" id="UP001172082"/>
    </source>
</evidence>
<dbReference type="InterPro" id="IPR003838">
    <property type="entry name" value="ABC3_permease_C"/>
</dbReference>
<name>A0ABT8KH17_9BACT</name>